<dbReference type="Pfam" id="PF07568">
    <property type="entry name" value="HisKA_2"/>
    <property type="match status" value="1"/>
</dbReference>
<accession>A0ABU8TTA2</accession>
<dbReference type="Proteomes" id="UP001369247">
    <property type="component" value="Unassembled WGS sequence"/>
</dbReference>
<dbReference type="InterPro" id="IPR000014">
    <property type="entry name" value="PAS"/>
</dbReference>
<evidence type="ECO:0000256" key="8">
    <source>
        <dbReference type="ARBA" id="ARBA00023026"/>
    </source>
</evidence>
<dbReference type="PROSITE" id="PS50113">
    <property type="entry name" value="PAC"/>
    <property type="match status" value="1"/>
</dbReference>
<comment type="catalytic activity">
    <reaction evidence="1">
        <text>ATP + protein L-histidine = ADP + protein N-phospho-L-histidine.</text>
        <dbReference type="EC" id="2.7.13.3"/>
    </reaction>
</comment>
<dbReference type="PROSITE" id="PS50112">
    <property type="entry name" value="PAS"/>
    <property type="match status" value="2"/>
</dbReference>
<dbReference type="SUPFAM" id="SSF55874">
    <property type="entry name" value="ATPase domain of HSP90 chaperone/DNA topoisomerase II/histidine kinase"/>
    <property type="match status" value="1"/>
</dbReference>
<evidence type="ECO:0000313" key="13">
    <source>
        <dbReference type="Proteomes" id="UP001369247"/>
    </source>
</evidence>
<evidence type="ECO:0000256" key="5">
    <source>
        <dbReference type="ARBA" id="ARBA00022741"/>
    </source>
</evidence>
<dbReference type="Gene3D" id="3.30.450.20">
    <property type="entry name" value="PAS domain"/>
    <property type="match status" value="3"/>
</dbReference>
<organism evidence="12 13">
    <name type="scientific">Methanothermobacter wolfeii</name>
    <name type="common">Methanobacterium wolfei</name>
    <dbReference type="NCBI Taxonomy" id="145261"/>
    <lineage>
        <taxon>Archaea</taxon>
        <taxon>Methanobacteriati</taxon>
        <taxon>Methanobacteriota</taxon>
        <taxon>Methanomada group</taxon>
        <taxon>Methanobacteria</taxon>
        <taxon>Methanobacteriales</taxon>
        <taxon>Methanobacteriaceae</taxon>
        <taxon>Methanothermobacter</taxon>
    </lineage>
</organism>
<dbReference type="InterPro" id="IPR011495">
    <property type="entry name" value="Sig_transdc_His_kin_sub2_dim/P"/>
</dbReference>
<dbReference type="Pfam" id="PF00989">
    <property type="entry name" value="PAS"/>
    <property type="match status" value="2"/>
</dbReference>
<keyword evidence="7" id="KW-0067">ATP-binding</keyword>
<evidence type="ECO:0000256" key="6">
    <source>
        <dbReference type="ARBA" id="ARBA00022777"/>
    </source>
</evidence>
<reference evidence="12 13" key="1">
    <citation type="submission" date="2023-12" db="EMBL/GenBank/DDBJ databases">
        <title>Phenotypic and Genomic Characterization of Methanothermobacter wolfeii Strain BSEL, a CO2-Capturing Archaeon with Minimal Nutrient Requirements.</title>
        <authorList>
            <person name="Ale Enriquez F."/>
            <person name="Ahring B.K."/>
        </authorList>
    </citation>
    <scope>NUCLEOTIDE SEQUENCE [LARGE SCALE GENOMIC DNA]</scope>
    <source>
        <strain evidence="12 13">BSEL-1</strain>
    </source>
</reference>
<evidence type="ECO:0000259" key="9">
    <source>
        <dbReference type="PROSITE" id="PS50109"/>
    </source>
</evidence>
<dbReference type="Pfam" id="PF02518">
    <property type="entry name" value="HATPase_c"/>
    <property type="match status" value="1"/>
</dbReference>
<evidence type="ECO:0000256" key="3">
    <source>
        <dbReference type="ARBA" id="ARBA00022553"/>
    </source>
</evidence>
<dbReference type="InterPro" id="IPR035965">
    <property type="entry name" value="PAS-like_dom_sf"/>
</dbReference>
<dbReference type="PROSITE" id="PS50109">
    <property type="entry name" value="HIS_KIN"/>
    <property type="match status" value="1"/>
</dbReference>
<keyword evidence="6" id="KW-0418">Kinase</keyword>
<dbReference type="EMBL" id="JAXUHJ010000004">
    <property type="protein sequence ID" value="MEJ8542288.1"/>
    <property type="molecule type" value="Genomic_DNA"/>
</dbReference>
<name>A0ABU8TTA2_METWO</name>
<keyword evidence="5" id="KW-0547">Nucleotide-binding</keyword>
<dbReference type="InterPro" id="IPR013767">
    <property type="entry name" value="PAS_fold"/>
</dbReference>
<protein>
    <recommendedName>
        <fullName evidence="2">histidine kinase</fullName>
        <ecNumber evidence="2">2.7.13.3</ecNumber>
    </recommendedName>
</protein>
<keyword evidence="13" id="KW-1185">Reference proteome</keyword>
<dbReference type="NCBIfam" id="TIGR00229">
    <property type="entry name" value="sensory_box"/>
    <property type="match status" value="2"/>
</dbReference>
<evidence type="ECO:0000256" key="1">
    <source>
        <dbReference type="ARBA" id="ARBA00000085"/>
    </source>
</evidence>
<dbReference type="InterPro" id="IPR005467">
    <property type="entry name" value="His_kinase_dom"/>
</dbReference>
<dbReference type="Gene3D" id="3.30.565.10">
    <property type="entry name" value="Histidine kinase-like ATPase, C-terminal domain"/>
    <property type="match status" value="1"/>
</dbReference>
<evidence type="ECO:0000256" key="2">
    <source>
        <dbReference type="ARBA" id="ARBA00012438"/>
    </source>
</evidence>
<sequence length="477" mass="54143">MVYNGRTAGLISLRDITKTKIIEESLRESEEKFRLFFETTKDAVAIISQGRFIEFNQATLELLGCTEDELRSRTTGEFYLNPQDREQFLTLLEEKGFVKDYRVDFRRCDGKIVRALMTASALRDSEGNITRIHGITRDITEKLKTEDALRKSESYYKSLFENTLIPVLILEEDGTISMVNKEAERISGYSRDDLEGKLCTDFILEEDRMSVVPEGKISPENILERLEFRIIDGCGNIRNIFGTYGRIPGTEKIVASGIDITEQKRAQKRLKELLDEKETLLREIHHRVKNNLQVVSSLISLQAHGITDEKTIENLREVQNRVNSMARIHKQLYESENLAKINFKNYTEGMVPEILYSYGVMGGDIKTDIKMENIELSIETAVPLALILTEIVSNCVKHAFPEGKGEIKIELLPGEEFYTLSVSDNGVGVPEINLENPETLGLQLINALSRQIGGRIEIKAGHGTTFKIEFPADLKLK</sequence>
<dbReference type="InterPro" id="IPR036890">
    <property type="entry name" value="HATPase_C_sf"/>
</dbReference>
<keyword evidence="8" id="KW-0843">Virulence</keyword>
<feature type="domain" description="PAS" evidence="10">
    <location>
        <begin position="152"/>
        <end position="208"/>
    </location>
</feature>
<feature type="domain" description="Histidine kinase" evidence="9">
    <location>
        <begin position="283"/>
        <end position="474"/>
    </location>
</feature>
<dbReference type="SMART" id="SM00091">
    <property type="entry name" value="PAS"/>
    <property type="match status" value="2"/>
</dbReference>
<evidence type="ECO:0000256" key="7">
    <source>
        <dbReference type="ARBA" id="ARBA00022840"/>
    </source>
</evidence>
<dbReference type="CDD" id="cd00130">
    <property type="entry name" value="PAS"/>
    <property type="match status" value="2"/>
</dbReference>
<dbReference type="PANTHER" id="PTHR41523">
    <property type="entry name" value="TWO-COMPONENT SYSTEM SENSOR PROTEIN"/>
    <property type="match status" value="1"/>
</dbReference>
<evidence type="ECO:0000256" key="4">
    <source>
        <dbReference type="ARBA" id="ARBA00022679"/>
    </source>
</evidence>
<keyword evidence="4" id="KW-0808">Transferase</keyword>
<dbReference type="SMART" id="SM00387">
    <property type="entry name" value="HATPase_c"/>
    <property type="match status" value="1"/>
</dbReference>
<feature type="domain" description="PAS" evidence="10">
    <location>
        <begin position="29"/>
        <end position="94"/>
    </location>
</feature>
<dbReference type="PANTHER" id="PTHR41523:SF8">
    <property type="entry name" value="ETHYLENE RESPONSE SENSOR PROTEIN"/>
    <property type="match status" value="1"/>
</dbReference>
<evidence type="ECO:0000313" key="12">
    <source>
        <dbReference type="EMBL" id="MEJ8542288.1"/>
    </source>
</evidence>
<feature type="domain" description="PAC" evidence="11">
    <location>
        <begin position="99"/>
        <end position="151"/>
    </location>
</feature>
<dbReference type="InterPro" id="IPR003594">
    <property type="entry name" value="HATPase_dom"/>
</dbReference>
<proteinExistence type="predicted"/>
<dbReference type="SMART" id="SM00086">
    <property type="entry name" value="PAC"/>
    <property type="match status" value="2"/>
</dbReference>
<keyword evidence="3" id="KW-0597">Phosphoprotein</keyword>
<evidence type="ECO:0000259" key="11">
    <source>
        <dbReference type="PROSITE" id="PS50113"/>
    </source>
</evidence>
<dbReference type="EC" id="2.7.13.3" evidence="2"/>
<dbReference type="SUPFAM" id="SSF55785">
    <property type="entry name" value="PYP-like sensor domain (PAS domain)"/>
    <property type="match status" value="2"/>
</dbReference>
<dbReference type="RefSeq" id="WP_340222317.1">
    <property type="nucleotide sequence ID" value="NZ_JAXUHJ010000004.1"/>
</dbReference>
<dbReference type="InterPro" id="IPR001610">
    <property type="entry name" value="PAC"/>
</dbReference>
<comment type="caution">
    <text evidence="12">The sequence shown here is derived from an EMBL/GenBank/DDBJ whole genome shotgun (WGS) entry which is preliminary data.</text>
</comment>
<evidence type="ECO:0000259" key="10">
    <source>
        <dbReference type="PROSITE" id="PS50112"/>
    </source>
</evidence>
<gene>
    <name evidence="12" type="ORF">U2150_02090</name>
</gene>
<dbReference type="InterPro" id="IPR000700">
    <property type="entry name" value="PAS-assoc_C"/>
</dbReference>